<organism evidence="2 3">
    <name type="scientific">Candidatus Sulfobium mesophilum</name>
    <dbReference type="NCBI Taxonomy" id="2016548"/>
    <lineage>
        <taxon>Bacteria</taxon>
        <taxon>Pseudomonadati</taxon>
        <taxon>Nitrospirota</taxon>
        <taxon>Nitrospiria</taxon>
        <taxon>Nitrospirales</taxon>
        <taxon>Nitrospiraceae</taxon>
        <taxon>Candidatus Sulfobium</taxon>
    </lineage>
</organism>
<dbReference type="AlphaFoldDB" id="A0A2U3QIG5"/>
<feature type="transmembrane region" description="Helical" evidence="1">
    <location>
        <begin position="6"/>
        <end position="26"/>
    </location>
</feature>
<name>A0A2U3QIG5_9BACT</name>
<dbReference type="Proteomes" id="UP000245125">
    <property type="component" value="Unassembled WGS sequence"/>
</dbReference>
<keyword evidence="1" id="KW-0812">Transmembrane</keyword>
<evidence type="ECO:0000256" key="1">
    <source>
        <dbReference type="SAM" id="Phobius"/>
    </source>
</evidence>
<evidence type="ECO:0000313" key="2">
    <source>
        <dbReference type="EMBL" id="SPQ01193.1"/>
    </source>
</evidence>
<keyword evidence="3" id="KW-1185">Reference proteome</keyword>
<dbReference type="EMBL" id="OUUY01000093">
    <property type="protein sequence ID" value="SPQ01193.1"/>
    <property type="molecule type" value="Genomic_DNA"/>
</dbReference>
<evidence type="ECO:0000313" key="3">
    <source>
        <dbReference type="Proteomes" id="UP000245125"/>
    </source>
</evidence>
<reference evidence="3" key="1">
    <citation type="submission" date="2018-03" db="EMBL/GenBank/DDBJ databases">
        <authorList>
            <person name="Zecchin S."/>
        </authorList>
    </citation>
    <scope>NUCLEOTIDE SEQUENCE [LARGE SCALE GENOMIC DNA]</scope>
</reference>
<sequence>MGNESIFWLQMALLVTFNIYSLYAGYRISVKHYREHALKAYIPMALLAVGFMAVNVFILGQPMALRHTH</sequence>
<proteinExistence type="predicted"/>
<keyword evidence="1" id="KW-1133">Transmembrane helix</keyword>
<accession>A0A2U3QIG5</accession>
<keyword evidence="1" id="KW-0472">Membrane</keyword>
<gene>
    <name evidence="2" type="ORF">NBG4_460016</name>
</gene>
<feature type="transmembrane region" description="Helical" evidence="1">
    <location>
        <begin position="38"/>
        <end position="59"/>
    </location>
</feature>
<protein>
    <submittedName>
        <fullName evidence="2">Uncharacterized protein</fullName>
    </submittedName>
</protein>